<dbReference type="InParanoid" id="A0A1Y2D6U6"/>
<comment type="caution">
    <text evidence="2">The sequence shown here is derived from an EMBL/GenBank/DDBJ whole genome shotgun (WGS) entry which is preliminary data.</text>
</comment>
<dbReference type="EMBL" id="MCGR01000093">
    <property type="protein sequence ID" value="ORY55008.1"/>
    <property type="molecule type" value="Genomic_DNA"/>
</dbReference>
<evidence type="ECO:0000256" key="1">
    <source>
        <dbReference type="SAM" id="MobiDB-lite"/>
    </source>
</evidence>
<keyword evidence="3" id="KW-1185">Reference proteome</keyword>
<dbReference type="Proteomes" id="UP000193467">
    <property type="component" value="Unassembled WGS sequence"/>
</dbReference>
<gene>
    <name evidence="2" type="ORF">BCR35DRAFT_310200</name>
</gene>
<proteinExistence type="predicted"/>
<accession>A0A1Y2D6U6</accession>
<dbReference type="AlphaFoldDB" id="A0A1Y2D6U6"/>
<organism evidence="2 3">
    <name type="scientific">Leucosporidium creatinivorum</name>
    <dbReference type="NCBI Taxonomy" id="106004"/>
    <lineage>
        <taxon>Eukaryota</taxon>
        <taxon>Fungi</taxon>
        <taxon>Dikarya</taxon>
        <taxon>Basidiomycota</taxon>
        <taxon>Pucciniomycotina</taxon>
        <taxon>Microbotryomycetes</taxon>
        <taxon>Leucosporidiales</taxon>
        <taxon>Leucosporidium</taxon>
    </lineage>
</organism>
<protein>
    <submittedName>
        <fullName evidence="2">Uncharacterized protein</fullName>
    </submittedName>
</protein>
<evidence type="ECO:0000313" key="2">
    <source>
        <dbReference type="EMBL" id="ORY55008.1"/>
    </source>
</evidence>
<feature type="compositionally biased region" description="Low complexity" evidence="1">
    <location>
        <begin position="94"/>
        <end position="104"/>
    </location>
</feature>
<sequence>MYRANLCTLVSTGSQSLRRRCPPLGIASRVANPAPNYFCPPPPPPAPPDWPPRPACSRPVGSSRPCLGWVTLAGTCWLDPAARPPSSDVRVSGPEPTELTFFPEPKGATGAFSWWEGARSAAVGIMV</sequence>
<evidence type="ECO:0000313" key="3">
    <source>
        <dbReference type="Proteomes" id="UP000193467"/>
    </source>
</evidence>
<name>A0A1Y2D6U6_9BASI</name>
<reference evidence="2 3" key="1">
    <citation type="submission" date="2016-07" db="EMBL/GenBank/DDBJ databases">
        <title>Pervasive Adenine N6-methylation of Active Genes in Fungi.</title>
        <authorList>
            <consortium name="DOE Joint Genome Institute"/>
            <person name="Mondo S.J."/>
            <person name="Dannebaum R.O."/>
            <person name="Kuo R.C."/>
            <person name="Labutti K."/>
            <person name="Haridas S."/>
            <person name="Kuo A."/>
            <person name="Salamov A."/>
            <person name="Ahrendt S.R."/>
            <person name="Lipzen A."/>
            <person name="Sullivan W."/>
            <person name="Andreopoulos W.B."/>
            <person name="Clum A."/>
            <person name="Lindquist E."/>
            <person name="Daum C."/>
            <person name="Ramamoorthy G.K."/>
            <person name="Gryganskyi A."/>
            <person name="Culley D."/>
            <person name="Magnuson J.K."/>
            <person name="James T.Y."/>
            <person name="O'Malley M.A."/>
            <person name="Stajich J.E."/>
            <person name="Spatafora J.W."/>
            <person name="Visel A."/>
            <person name="Grigoriev I.V."/>
        </authorList>
    </citation>
    <scope>NUCLEOTIDE SEQUENCE [LARGE SCALE GENOMIC DNA]</scope>
    <source>
        <strain evidence="2 3">62-1032</strain>
    </source>
</reference>
<feature type="region of interest" description="Disordered" evidence="1">
    <location>
        <begin position="83"/>
        <end position="104"/>
    </location>
</feature>